<keyword evidence="2 8" id="KW-0645">Protease</keyword>
<dbReference type="SMART" id="SM00944">
    <property type="entry name" value="Pro-kuma_activ"/>
    <property type="match status" value="1"/>
</dbReference>
<dbReference type="GO" id="GO:0006508">
    <property type="term" value="P:proteolysis"/>
    <property type="evidence" value="ECO:0007669"/>
    <property type="project" value="UniProtKB-KW"/>
</dbReference>
<feature type="domain" description="Peptidase S53" evidence="9">
    <location>
        <begin position="251"/>
        <end position="641"/>
    </location>
</feature>
<dbReference type="InterPro" id="IPR050819">
    <property type="entry name" value="Tripeptidyl-peptidase_I"/>
</dbReference>
<dbReference type="InterPro" id="IPR030400">
    <property type="entry name" value="Sedolisin_dom"/>
</dbReference>
<comment type="cofactor">
    <cofactor evidence="8">
        <name>Ca(2+)</name>
        <dbReference type="ChEBI" id="CHEBI:29108"/>
    </cofactor>
    <text evidence="8">Binds 1 Ca(2+) ion per subunit.</text>
</comment>
<evidence type="ECO:0000256" key="6">
    <source>
        <dbReference type="ARBA" id="ARBA00022837"/>
    </source>
</evidence>
<dbReference type="CDD" id="cd04056">
    <property type="entry name" value="Peptidases_S53"/>
    <property type="match status" value="1"/>
</dbReference>
<evidence type="ECO:0000256" key="5">
    <source>
        <dbReference type="ARBA" id="ARBA00022825"/>
    </source>
</evidence>
<sequence>MDGVLDGSPLKGVAYMSKQEPVASAAGQCLRHEVEPLISLHLFPSFPARCNLKEKSHSVMLSLIPVILLILSWTYETAASPTANWRILRRADPGSSIILQIGLNVPDVQATLEQVAFDIAEPTHSRFREHLTAVELKDALQAPQASMLRVLGWVSKAGIRIASTRGHVVEASMTIGQAEELLSTSYYVYSDGSREVIRTEAYRIPHRLQEHVRFVTPTTSFPLPRKQLGTVSRTVGRRASSGRGTCGSGDDTTPACIRQIYNINHTAQPNRTTFAVYATEAASYSSSDTRQFLKKYNPSAANANAAFGIVGSGDSSEGWPGIAGAFETHLDTQTALGLAWPASGILYNLGGVFGSNAGVTYDPFVQFLQDLIHNDTVPSVVSFSEGMPEDEMDSNYARSLCSMMAQVGARGVTLLFSSGDNGPHGDQPEGVHAAVFQPYFPASCPFVTSVGGTANMANETAATQQTITGLISKLPYTASGGGFSNLFERPSYQDTAIEPYVSEQIPASYHSKSGFNSLGRGIPDVSAFSTNFPVVWAGIAVPIGGTSASTPLWAAIVTLLNDYEASKGRPPLGFINPWLYSLGDGALKDITTGGNNAGACYLLTGCTLKETLGYNVTAGWDPVTGLGSPVFSALTKALDEEAAERR</sequence>
<dbReference type="PANTHER" id="PTHR14218">
    <property type="entry name" value="PROTEASE S8 TRIPEPTIDYL PEPTIDASE I CLN2"/>
    <property type="match status" value="1"/>
</dbReference>
<evidence type="ECO:0000256" key="2">
    <source>
        <dbReference type="ARBA" id="ARBA00022670"/>
    </source>
</evidence>
<evidence type="ECO:0000313" key="11">
    <source>
        <dbReference type="Proteomes" id="UP001324427"/>
    </source>
</evidence>
<keyword evidence="7" id="KW-0865">Zymogen</keyword>
<comment type="subcellular location">
    <subcellularLocation>
        <location evidence="1">Secreted</location>
        <location evidence="1">Extracellular space</location>
    </subcellularLocation>
</comment>
<keyword evidence="6 8" id="KW-0106">Calcium</keyword>
<dbReference type="AlphaFoldDB" id="A0AAV9JBM3"/>
<evidence type="ECO:0000256" key="1">
    <source>
        <dbReference type="ARBA" id="ARBA00004239"/>
    </source>
</evidence>
<evidence type="ECO:0000256" key="8">
    <source>
        <dbReference type="PROSITE-ProRule" id="PRU01032"/>
    </source>
</evidence>
<dbReference type="GO" id="GO:0004252">
    <property type="term" value="F:serine-type endopeptidase activity"/>
    <property type="evidence" value="ECO:0007669"/>
    <property type="project" value="UniProtKB-UniRule"/>
</dbReference>
<dbReference type="GO" id="GO:0046872">
    <property type="term" value="F:metal ion binding"/>
    <property type="evidence" value="ECO:0007669"/>
    <property type="project" value="UniProtKB-UniRule"/>
</dbReference>
<feature type="binding site" evidence="8">
    <location>
        <position position="621"/>
    </location>
    <ligand>
        <name>Ca(2+)</name>
        <dbReference type="ChEBI" id="CHEBI:29108"/>
    </ligand>
</feature>
<feature type="binding site" evidence="8">
    <location>
        <position position="619"/>
    </location>
    <ligand>
        <name>Ca(2+)</name>
        <dbReference type="ChEBI" id="CHEBI:29108"/>
    </ligand>
</feature>
<dbReference type="PROSITE" id="PS00138">
    <property type="entry name" value="SUBTILASE_SER"/>
    <property type="match status" value="1"/>
</dbReference>
<dbReference type="GO" id="GO:0005576">
    <property type="term" value="C:extracellular region"/>
    <property type="evidence" value="ECO:0007669"/>
    <property type="project" value="UniProtKB-SubCell"/>
</dbReference>
<dbReference type="EMBL" id="JAVFHQ010000041">
    <property type="protein sequence ID" value="KAK4542455.1"/>
    <property type="molecule type" value="Genomic_DNA"/>
</dbReference>
<feature type="active site" description="Charge relay system" evidence="8">
    <location>
        <position position="547"/>
    </location>
</feature>
<protein>
    <recommendedName>
        <fullName evidence="9">Peptidase S53 domain-containing protein</fullName>
    </recommendedName>
</protein>
<keyword evidence="11" id="KW-1185">Reference proteome</keyword>
<gene>
    <name evidence="10" type="ORF">LTR36_006707</name>
</gene>
<feature type="binding site" evidence="8">
    <location>
        <position position="589"/>
    </location>
    <ligand>
        <name>Ca(2+)</name>
        <dbReference type="ChEBI" id="CHEBI:29108"/>
    </ligand>
</feature>
<dbReference type="Gene3D" id="3.40.50.200">
    <property type="entry name" value="Peptidase S8/S53 domain"/>
    <property type="match status" value="1"/>
</dbReference>
<proteinExistence type="predicted"/>
<accession>A0AAV9JBM3</accession>
<comment type="caution">
    <text evidence="10">The sequence shown here is derived from an EMBL/GenBank/DDBJ whole genome shotgun (WGS) entry which is preliminary data.</text>
</comment>
<reference evidence="10 11" key="1">
    <citation type="submission" date="2021-11" db="EMBL/GenBank/DDBJ databases">
        <title>Black yeast isolated from Biological Soil Crust.</title>
        <authorList>
            <person name="Kurbessoian T."/>
        </authorList>
    </citation>
    <scope>NUCLEOTIDE SEQUENCE [LARGE SCALE GENOMIC DNA]</scope>
    <source>
        <strain evidence="10 11">CCFEE 5522</strain>
    </source>
</reference>
<evidence type="ECO:0000256" key="7">
    <source>
        <dbReference type="ARBA" id="ARBA00023145"/>
    </source>
</evidence>
<dbReference type="GO" id="GO:0008240">
    <property type="term" value="F:tripeptidyl-peptidase activity"/>
    <property type="evidence" value="ECO:0007669"/>
    <property type="project" value="TreeGrafter"/>
</dbReference>
<keyword evidence="3 8" id="KW-0479">Metal-binding</keyword>
<evidence type="ECO:0000313" key="10">
    <source>
        <dbReference type="EMBL" id="KAK4542455.1"/>
    </source>
</evidence>
<dbReference type="SUPFAM" id="SSF54897">
    <property type="entry name" value="Protease propeptides/inhibitors"/>
    <property type="match status" value="1"/>
</dbReference>
<evidence type="ECO:0000256" key="3">
    <source>
        <dbReference type="ARBA" id="ARBA00022723"/>
    </source>
</evidence>
<organism evidence="10 11">
    <name type="scientific">Oleoguttula mirabilis</name>
    <dbReference type="NCBI Taxonomy" id="1507867"/>
    <lineage>
        <taxon>Eukaryota</taxon>
        <taxon>Fungi</taxon>
        <taxon>Dikarya</taxon>
        <taxon>Ascomycota</taxon>
        <taxon>Pezizomycotina</taxon>
        <taxon>Dothideomycetes</taxon>
        <taxon>Dothideomycetidae</taxon>
        <taxon>Mycosphaerellales</taxon>
        <taxon>Teratosphaeriaceae</taxon>
        <taxon>Oleoguttula</taxon>
    </lineage>
</organism>
<dbReference type="PANTHER" id="PTHR14218:SF15">
    <property type="entry name" value="TRIPEPTIDYL-PEPTIDASE 1"/>
    <property type="match status" value="1"/>
</dbReference>
<name>A0AAV9JBM3_9PEZI</name>
<dbReference type="SUPFAM" id="SSF52743">
    <property type="entry name" value="Subtilisin-like"/>
    <property type="match status" value="1"/>
</dbReference>
<dbReference type="InterPro" id="IPR015366">
    <property type="entry name" value="S53_propep"/>
</dbReference>
<feature type="binding site" evidence="8">
    <location>
        <position position="590"/>
    </location>
    <ligand>
        <name>Ca(2+)</name>
        <dbReference type="ChEBI" id="CHEBI:29108"/>
    </ligand>
</feature>
<dbReference type="Proteomes" id="UP001324427">
    <property type="component" value="Unassembled WGS sequence"/>
</dbReference>
<feature type="active site" description="Charge relay system" evidence="8">
    <location>
        <position position="331"/>
    </location>
</feature>
<feature type="active site" description="Charge relay system" evidence="8">
    <location>
        <position position="327"/>
    </location>
</feature>
<evidence type="ECO:0000256" key="4">
    <source>
        <dbReference type="ARBA" id="ARBA00022801"/>
    </source>
</evidence>
<dbReference type="CDD" id="cd11377">
    <property type="entry name" value="Pro-peptidase_S53"/>
    <property type="match status" value="1"/>
</dbReference>
<dbReference type="InterPro" id="IPR036852">
    <property type="entry name" value="Peptidase_S8/S53_dom_sf"/>
</dbReference>
<dbReference type="PROSITE" id="PS51695">
    <property type="entry name" value="SEDOLISIN"/>
    <property type="match status" value="1"/>
</dbReference>
<keyword evidence="4 8" id="KW-0378">Hydrolase</keyword>
<evidence type="ECO:0000259" key="9">
    <source>
        <dbReference type="PROSITE" id="PS51695"/>
    </source>
</evidence>
<dbReference type="Pfam" id="PF09286">
    <property type="entry name" value="Pro-kuma_activ"/>
    <property type="match status" value="1"/>
</dbReference>
<keyword evidence="5 8" id="KW-0720">Serine protease</keyword>
<dbReference type="InterPro" id="IPR023828">
    <property type="entry name" value="Peptidase_S8_Ser-AS"/>
</dbReference>